<dbReference type="RefSeq" id="WP_070052493.1">
    <property type="nucleotide sequence ID" value="NZ_FVZF01000001.1"/>
</dbReference>
<reference evidence="2 4" key="2">
    <citation type="submission" date="2016-09" db="EMBL/GenBank/DDBJ databases">
        <title>Genome Sequence of Salegentibacter salarius,Isolated from a Marine Solar Saltern of the Yellow Sea in South Korea.</title>
        <authorList>
            <person name="Zheng Q."/>
            <person name="Liu Y."/>
        </authorList>
    </citation>
    <scope>NUCLEOTIDE SEQUENCE [LARGE SCALE GENOMIC DNA]</scope>
    <source>
        <strain evidence="2 4">KCTC 12974</strain>
    </source>
</reference>
<name>A0A2N0U556_9FLAO</name>
<dbReference type="InterPro" id="IPR000182">
    <property type="entry name" value="GNAT_dom"/>
</dbReference>
<proteinExistence type="predicted"/>
<accession>A0A2N0U556</accession>
<reference evidence="3 5" key="1">
    <citation type="submission" date="2015-10" db="EMBL/GenBank/DDBJ databases">
        <title>Draft genome sequence of Salegentibacter salinarum KCTC 12975.</title>
        <authorList>
            <person name="Lin W."/>
            <person name="Zheng Q."/>
        </authorList>
    </citation>
    <scope>NUCLEOTIDE SEQUENCE [LARGE SCALE GENOMIC DNA]</scope>
    <source>
        <strain evidence="3 5">KCTC 12974</strain>
    </source>
</reference>
<protein>
    <recommendedName>
        <fullName evidence="1">N-acetyltransferase domain-containing protein</fullName>
    </recommendedName>
</protein>
<dbReference type="PROSITE" id="PS51186">
    <property type="entry name" value="GNAT"/>
    <property type="match status" value="1"/>
</dbReference>
<sequence length="296" mass="34695">MLEFRPLNYDDEIDEVVKLIQLNLQPNYSRDFLIWKHLNNPFGPSLSLVAIHEEEIVGVVFYMRYNFYNKEGEMIKCIRPFDACTSPKMRGKGIFKKLMTKGLERYKNDYQILLANPNSNSHPEFLKLGWKEPRHNYVYKFGFIVSSKLRKGESLNNLPKSENSPDIISTSHLFQVGNSLEFIQWRYEDPNYQKVKFKTPNEKILYVVYRRDRIKGIPSIVLCDTYGDNDILQKAIKRILAKENTPFVYFLENQINKKISSLFSLKHRKALIVFKGNDSHIPDNFIISLGDLEGKL</sequence>
<dbReference type="Proteomes" id="UP000176009">
    <property type="component" value="Unassembled WGS sequence"/>
</dbReference>
<dbReference type="GO" id="GO:0016747">
    <property type="term" value="F:acyltransferase activity, transferring groups other than amino-acyl groups"/>
    <property type="evidence" value="ECO:0007669"/>
    <property type="project" value="InterPro"/>
</dbReference>
<feature type="domain" description="N-acetyltransferase" evidence="1">
    <location>
        <begin position="2"/>
        <end position="151"/>
    </location>
</feature>
<evidence type="ECO:0000313" key="3">
    <source>
        <dbReference type="EMBL" id="PKD22143.1"/>
    </source>
</evidence>
<gene>
    <name evidence="3" type="ORF">APR40_00520</name>
    <name evidence="2" type="ORF">BHS39_00520</name>
</gene>
<dbReference type="Gene3D" id="3.40.630.30">
    <property type="match status" value="1"/>
</dbReference>
<organism evidence="3 5">
    <name type="scientific">Salegentibacter salarius</name>
    <dbReference type="NCBI Taxonomy" id="435906"/>
    <lineage>
        <taxon>Bacteria</taxon>
        <taxon>Pseudomonadati</taxon>
        <taxon>Bacteroidota</taxon>
        <taxon>Flavobacteriia</taxon>
        <taxon>Flavobacteriales</taxon>
        <taxon>Flavobacteriaceae</taxon>
        <taxon>Salegentibacter</taxon>
    </lineage>
</organism>
<dbReference type="SUPFAM" id="SSF55729">
    <property type="entry name" value="Acyl-CoA N-acyltransferases (Nat)"/>
    <property type="match status" value="1"/>
</dbReference>
<dbReference type="InterPro" id="IPR016181">
    <property type="entry name" value="Acyl_CoA_acyltransferase"/>
</dbReference>
<evidence type="ECO:0000313" key="5">
    <source>
        <dbReference type="Proteomes" id="UP000232533"/>
    </source>
</evidence>
<dbReference type="EMBL" id="LKTR01000001">
    <property type="protein sequence ID" value="PKD22143.1"/>
    <property type="molecule type" value="Genomic_DNA"/>
</dbReference>
<dbReference type="CDD" id="cd04301">
    <property type="entry name" value="NAT_SF"/>
    <property type="match status" value="1"/>
</dbReference>
<evidence type="ECO:0000259" key="1">
    <source>
        <dbReference type="PROSITE" id="PS51186"/>
    </source>
</evidence>
<evidence type="ECO:0000313" key="2">
    <source>
        <dbReference type="EMBL" id="OEY73943.1"/>
    </source>
</evidence>
<evidence type="ECO:0000313" key="4">
    <source>
        <dbReference type="Proteomes" id="UP000176009"/>
    </source>
</evidence>
<comment type="caution">
    <text evidence="3">The sequence shown here is derived from an EMBL/GenBank/DDBJ whole genome shotgun (WGS) entry which is preliminary data.</text>
</comment>
<dbReference type="Pfam" id="PF13527">
    <property type="entry name" value="Acetyltransf_9"/>
    <property type="match status" value="1"/>
</dbReference>
<dbReference type="OrthoDB" id="5570877at2"/>
<keyword evidence="4" id="KW-1185">Reference proteome</keyword>
<dbReference type="AlphaFoldDB" id="A0A2N0U556"/>
<dbReference type="EMBL" id="MJBR01000001">
    <property type="protein sequence ID" value="OEY73943.1"/>
    <property type="molecule type" value="Genomic_DNA"/>
</dbReference>
<dbReference type="Proteomes" id="UP000232533">
    <property type="component" value="Unassembled WGS sequence"/>
</dbReference>